<proteinExistence type="predicted"/>
<sequence>MLSKILKLNFTNITICKQFPQSHKVNERKNELGQRDNQLPSALLYIKV</sequence>
<evidence type="ECO:0000313" key="1">
    <source>
        <dbReference type="EMBL" id="DAG00273.1"/>
    </source>
</evidence>
<dbReference type="EMBL" id="BK016178">
    <property type="protein sequence ID" value="DAG00273.1"/>
    <property type="molecule type" value="Genomic_DNA"/>
</dbReference>
<reference evidence="1" key="1">
    <citation type="journal article" date="2021" name="Proc. Natl. Acad. Sci. U.S.A.">
        <title>A Catalog of Tens of Thousands of Viruses from Human Metagenomes Reveals Hidden Associations with Chronic Diseases.</title>
        <authorList>
            <person name="Tisza M.J."/>
            <person name="Buck C.B."/>
        </authorList>
    </citation>
    <scope>NUCLEOTIDE SEQUENCE</scope>
    <source>
        <strain evidence="1">CtJDl18</strain>
    </source>
</reference>
<accession>A0A8S5V0M2</accession>
<name>A0A8S5V0M2_9CAUD</name>
<protein>
    <submittedName>
        <fullName evidence="1">Uncharacterized protein</fullName>
    </submittedName>
</protein>
<organism evidence="1">
    <name type="scientific">Podoviridae sp. ctJDl18</name>
    <dbReference type="NCBI Taxonomy" id="2825242"/>
    <lineage>
        <taxon>Viruses</taxon>
        <taxon>Duplodnaviria</taxon>
        <taxon>Heunggongvirae</taxon>
        <taxon>Uroviricota</taxon>
        <taxon>Caudoviricetes</taxon>
    </lineage>
</organism>